<dbReference type="Pfam" id="PF02541">
    <property type="entry name" value="Ppx-GppA"/>
    <property type="match status" value="1"/>
</dbReference>
<dbReference type="STRING" id="398767.Glov_0592"/>
<feature type="domain" description="Ppx/GppA phosphatase C-terminal" evidence="3">
    <location>
        <begin position="323"/>
        <end position="473"/>
    </location>
</feature>
<evidence type="ECO:0000259" key="3">
    <source>
        <dbReference type="Pfam" id="PF21447"/>
    </source>
</evidence>
<dbReference type="SUPFAM" id="SSF109604">
    <property type="entry name" value="HD-domain/PDEase-like"/>
    <property type="match status" value="1"/>
</dbReference>
<dbReference type="PANTHER" id="PTHR30005">
    <property type="entry name" value="EXOPOLYPHOSPHATASE"/>
    <property type="match status" value="1"/>
</dbReference>
<keyword evidence="5" id="KW-1185">Reference proteome</keyword>
<dbReference type="Gene3D" id="1.10.3210.10">
    <property type="entry name" value="Hypothetical protein af1432"/>
    <property type="match status" value="1"/>
</dbReference>
<keyword evidence="1" id="KW-0378">Hydrolase</keyword>
<dbReference type="InterPro" id="IPR003607">
    <property type="entry name" value="HD/PDEase_dom"/>
</dbReference>
<dbReference type="Gene3D" id="3.30.420.40">
    <property type="match status" value="1"/>
</dbReference>
<dbReference type="CDD" id="cd24054">
    <property type="entry name" value="ASKHA_NBD_AaPPX-GppA_MtPPX2-like"/>
    <property type="match status" value="1"/>
</dbReference>
<dbReference type="Proteomes" id="UP000002420">
    <property type="component" value="Chromosome"/>
</dbReference>
<dbReference type="CDD" id="cd00077">
    <property type="entry name" value="HDc"/>
    <property type="match status" value="1"/>
</dbReference>
<gene>
    <name evidence="4" type="ordered locus">Glov_0592</name>
</gene>
<proteinExistence type="predicted"/>
<dbReference type="HOGENOM" id="CLU_025908_4_2_7"/>
<dbReference type="InterPro" id="IPR048950">
    <property type="entry name" value="Ppx_GppA_C"/>
</dbReference>
<dbReference type="EMBL" id="CP001089">
    <property type="protein sequence ID" value="ACD94319.1"/>
    <property type="molecule type" value="Genomic_DNA"/>
</dbReference>
<evidence type="ECO:0000313" key="4">
    <source>
        <dbReference type="EMBL" id="ACD94319.1"/>
    </source>
</evidence>
<dbReference type="SUPFAM" id="SSF53067">
    <property type="entry name" value="Actin-like ATPase domain"/>
    <property type="match status" value="2"/>
</dbReference>
<evidence type="ECO:0000256" key="1">
    <source>
        <dbReference type="ARBA" id="ARBA00022801"/>
    </source>
</evidence>
<dbReference type="GO" id="GO:0016462">
    <property type="term" value="F:pyrophosphatase activity"/>
    <property type="evidence" value="ECO:0007669"/>
    <property type="project" value="TreeGrafter"/>
</dbReference>
<dbReference type="InterPro" id="IPR050273">
    <property type="entry name" value="GppA/Ppx_hydrolase"/>
</dbReference>
<sequence length="519" mass="57258">MTKDRLAAIDIGTNSIRCIVVECNKDGSFRILDDEKDTVRLGEGIAETGEISAAAVARAEAALTRMHKLVTGLKVKAIDAVATSAMRKSANGPRLVKRFSELLGSEIRVISGDEEAALAAQSALRNFDTHGKRFGVIDVGGGSVELITAQGVHVEEFYSFELGAVVMTEQFFRVDPARDSDYRRFQKHVREIIKKQLDGDKLVLPTLIGSGGTINAIAQMALQLRRNPVESVHGLEVLRSEVVHLLAMLQRRDIKGRREVAGLSPDRADIIVAGVGLVDTMMELFNANTLLVNAHGVREGMILEAIKRRGMAPEAASPRSWRESVISFGQSCQMDDMHSQQVATLSLALFDQLADHFGLKKRERVLLEAAALLHDIGYYISYHSHHKHSCHLIRHAELFGITPREREMVAVIARYHRKSLPKKKHDEFQRLTVKEQATVGRLAGILRMADGLDRRRCFAVSGLQCRVEGNLVQLVLSGAEDLAVELFGASAKRDLFEKSFGVQVLFVTQAACAVTEKEL</sequence>
<protein>
    <submittedName>
        <fullName evidence="4">Ppx/GppA phosphatase</fullName>
    </submittedName>
</protein>
<evidence type="ECO:0000313" key="5">
    <source>
        <dbReference type="Proteomes" id="UP000002420"/>
    </source>
</evidence>
<reference evidence="4 5" key="1">
    <citation type="submission" date="2008-05" db="EMBL/GenBank/DDBJ databases">
        <title>Complete sequence of chromosome of Geobacter lovleyi SZ.</title>
        <authorList>
            <consortium name="US DOE Joint Genome Institute"/>
            <person name="Lucas S."/>
            <person name="Copeland A."/>
            <person name="Lapidus A."/>
            <person name="Glavina del Rio T."/>
            <person name="Dalin E."/>
            <person name="Tice H."/>
            <person name="Bruce D."/>
            <person name="Goodwin L."/>
            <person name="Pitluck S."/>
            <person name="Chertkov O."/>
            <person name="Meincke L."/>
            <person name="Brettin T."/>
            <person name="Detter J.C."/>
            <person name="Han C."/>
            <person name="Tapia R."/>
            <person name="Kuske C.R."/>
            <person name="Schmutz J."/>
            <person name="Larimer F."/>
            <person name="Land M."/>
            <person name="Hauser L."/>
            <person name="Kyrpides N."/>
            <person name="Mikhailova N."/>
            <person name="Sung Y."/>
            <person name="Fletcher K.E."/>
            <person name="Ritalahti K.M."/>
            <person name="Loeffler F.E."/>
            <person name="Richardson P."/>
        </authorList>
    </citation>
    <scope>NUCLEOTIDE SEQUENCE [LARGE SCALE GENOMIC DNA]</scope>
    <source>
        <strain evidence="5">ATCC BAA-1151 / DSM 17278 / SZ</strain>
    </source>
</reference>
<dbReference type="OrthoDB" id="9793035at2"/>
<feature type="domain" description="Ppx/GppA phosphatase N-terminal" evidence="2">
    <location>
        <begin position="21"/>
        <end position="307"/>
    </location>
</feature>
<organism evidence="4 5">
    <name type="scientific">Trichlorobacter lovleyi (strain ATCC BAA-1151 / DSM 17278 / SZ)</name>
    <name type="common">Geobacter lovleyi</name>
    <dbReference type="NCBI Taxonomy" id="398767"/>
    <lineage>
        <taxon>Bacteria</taxon>
        <taxon>Pseudomonadati</taxon>
        <taxon>Thermodesulfobacteriota</taxon>
        <taxon>Desulfuromonadia</taxon>
        <taxon>Geobacterales</taxon>
        <taxon>Geobacteraceae</taxon>
        <taxon>Trichlorobacter</taxon>
    </lineage>
</organism>
<dbReference type="FunFam" id="1.10.3210.10:FF:000025">
    <property type="entry name" value="Exopolyphosphatase"/>
    <property type="match status" value="1"/>
</dbReference>
<dbReference type="RefSeq" id="WP_012468675.1">
    <property type="nucleotide sequence ID" value="NC_010814.1"/>
</dbReference>
<dbReference type="InterPro" id="IPR043129">
    <property type="entry name" value="ATPase_NBD"/>
</dbReference>
<dbReference type="Pfam" id="PF21447">
    <property type="entry name" value="Ppx-GppA_III"/>
    <property type="match status" value="1"/>
</dbReference>
<accession>B3E3A7</accession>
<dbReference type="InterPro" id="IPR003695">
    <property type="entry name" value="Ppx_GppA_N"/>
</dbReference>
<dbReference type="eggNOG" id="COG0248">
    <property type="taxonomic scope" value="Bacteria"/>
</dbReference>
<dbReference type="Gene3D" id="3.30.420.150">
    <property type="entry name" value="Exopolyphosphatase. Domain 2"/>
    <property type="match status" value="1"/>
</dbReference>
<dbReference type="AlphaFoldDB" id="B3E3A7"/>
<evidence type="ECO:0000259" key="2">
    <source>
        <dbReference type="Pfam" id="PF02541"/>
    </source>
</evidence>
<name>B3E3A7_TRIL1</name>
<dbReference type="InterPro" id="IPR030673">
    <property type="entry name" value="PyroPPase_GppA_Ppx"/>
</dbReference>
<dbReference type="KEGG" id="glo:Glov_0592"/>
<dbReference type="PANTHER" id="PTHR30005:SF0">
    <property type="entry name" value="RETROGRADE REGULATION PROTEIN 2"/>
    <property type="match status" value="1"/>
</dbReference>
<dbReference type="PIRSF" id="PIRSF001267">
    <property type="entry name" value="Pyrophosphatase_GppA_Ppx"/>
    <property type="match status" value="1"/>
</dbReference>